<feature type="domain" description="HTH tetR-type" evidence="3">
    <location>
        <begin position="133"/>
        <end position="193"/>
    </location>
</feature>
<evidence type="ECO:0000256" key="2">
    <source>
        <dbReference type="PROSITE-ProRule" id="PRU00335"/>
    </source>
</evidence>
<dbReference type="PROSITE" id="PS50977">
    <property type="entry name" value="HTH_TETR_2"/>
    <property type="match status" value="1"/>
</dbReference>
<comment type="caution">
    <text evidence="4">The sequence shown here is derived from an EMBL/GenBank/DDBJ whole genome shotgun (WGS) entry which is preliminary data.</text>
</comment>
<name>A0ABS9Q4Z9_9MICO</name>
<evidence type="ECO:0000313" key="4">
    <source>
        <dbReference type="EMBL" id="MCG7322956.1"/>
    </source>
</evidence>
<accession>A0ABS9Q4Z9</accession>
<dbReference type="SUPFAM" id="SSF46689">
    <property type="entry name" value="Homeodomain-like"/>
    <property type="match status" value="1"/>
</dbReference>
<protein>
    <submittedName>
        <fullName evidence="4">TetR/AcrR family transcriptional regulator</fullName>
    </submittedName>
</protein>
<dbReference type="RefSeq" id="WP_239265412.1">
    <property type="nucleotide sequence ID" value="NZ_JAKRCV010000052.1"/>
</dbReference>
<keyword evidence="5" id="KW-1185">Reference proteome</keyword>
<evidence type="ECO:0000313" key="5">
    <source>
        <dbReference type="Proteomes" id="UP001521931"/>
    </source>
</evidence>
<evidence type="ECO:0000256" key="1">
    <source>
        <dbReference type="ARBA" id="ARBA00023125"/>
    </source>
</evidence>
<gene>
    <name evidence="4" type="ORF">MHL29_13815</name>
</gene>
<reference evidence="4 5" key="1">
    <citation type="submission" date="2022-02" db="EMBL/GenBank/DDBJ databases">
        <title>Uncovering new skin microbiome diversity through culturing and metagenomics.</title>
        <authorList>
            <person name="Conlan S."/>
            <person name="Deming C."/>
            <person name="Nisc Comparative Sequencing Program N."/>
            <person name="Segre J.A."/>
        </authorList>
    </citation>
    <scope>NUCLEOTIDE SEQUENCE [LARGE SCALE GENOMIC DNA]</scope>
    <source>
        <strain evidence="4 5">ACRQZ</strain>
    </source>
</reference>
<proteinExistence type="predicted"/>
<sequence>MPPSDLARTVTLLSTLTQLRLMLGVMGEVNLVFSVFGRSVAGVAAFEETLGRRLPWLEHVESLLLLRSVKRMGWVLDEQGRRTDRLVVPAVGRARRTAIAPAEVIRCRTWRVRPDVPARTADRGASYEMGALRTPREKWIDEGLRVLAEGGVDAVRVEVLAKRLGVTKGGFYGYFQDRQALLTEMLDTWEREAVDEVIDRVQAEGGDLLDQVRTAGRLTFSNDRLLPVDLAIRTWARRDPEVAERLRRVDNRRIQLSRDAISTFCDDPDEVEARALLAYCVAIGSHFLAADHPRRTRLEVINHAADLILDQGGRGHLR</sequence>
<dbReference type="PANTHER" id="PTHR30055">
    <property type="entry name" value="HTH-TYPE TRANSCRIPTIONAL REGULATOR RUTR"/>
    <property type="match status" value="1"/>
</dbReference>
<dbReference type="InterPro" id="IPR001647">
    <property type="entry name" value="HTH_TetR"/>
</dbReference>
<dbReference type="PANTHER" id="PTHR30055:SF239">
    <property type="entry name" value="TRANSCRIPTIONAL REGULATORY PROTEIN"/>
    <property type="match status" value="1"/>
</dbReference>
<feature type="DNA-binding region" description="H-T-H motif" evidence="2">
    <location>
        <begin position="156"/>
        <end position="175"/>
    </location>
</feature>
<organism evidence="4 5">
    <name type="scientific">Arsenicicoccus bolidensis</name>
    <dbReference type="NCBI Taxonomy" id="229480"/>
    <lineage>
        <taxon>Bacteria</taxon>
        <taxon>Bacillati</taxon>
        <taxon>Actinomycetota</taxon>
        <taxon>Actinomycetes</taxon>
        <taxon>Micrococcales</taxon>
        <taxon>Intrasporangiaceae</taxon>
        <taxon>Arsenicicoccus</taxon>
    </lineage>
</organism>
<dbReference type="Proteomes" id="UP001521931">
    <property type="component" value="Unassembled WGS sequence"/>
</dbReference>
<dbReference type="Pfam" id="PF00440">
    <property type="entry name" value="TetR_N"/>
    <property type="match status" value="1"/>
</dbReference>
<dbReference type="InterPro" id="IPR050109">
    <property type="entry name" value="HTH-type_TetR-like_transc_reg"/>
</dbReference>
<dbReference type="EMBL" id="JAKRCV010000052">
    <property type="protein sequence ID" value="MCG7322956.1"/>
    <property type="molecule type" value="Genomic_DNA"/>
</dbReference>
<keyword evidence="1 2" id="KW-0238">DNA-binding</keyword>
<evidence type="ECO:0000259" key="3">
    <source>
        <dbReference type="PROSITE" id="PS50977"/>
    </source>
</evidence>
<dbReference type="Gene3D" id="1.10.357.10">
    <property type="entry name" value="Tetracycline Repressor, domain 2"/>
    <property type="match status" value="1"/>
</dbReference>
<dbReference type="InterPro" id="IPR009057">
    <property type="entry name" value="Homeodomain-like_sf"/>
</dbReference>